<name>A0ACD3QCM0_LARCR</name>
<protein>
    <submittedName>
        <fullName evidence="1">Uncharacterized protein</fullName>
    </submittedName>
</protein>
<proteinExistence type="predicted"/>
<keyword evidence="2" id="KW-1185">Reference proteome</keyword>
<evidence type="ECO:0000313" key="2">
    <source>
        <dbReference type="Proteomes" id="UP000793456"/>
    </source>
</evidence>
<dbReference type="EMBL" id="CM011694">
    <property type="protein sequence ID" value="TMS04268.1"/>
    <property type="molecule type" value="Genomic_DNA"/>
</dbReference>
<reference evidence="1" key="1">
    <citation type="submission" date="2018-11" db="EMBL/GenBank/DDBJ databases">
        <title>The sequence and de novo assembly of Larimichthys crocea genome using PacBio and Hi-C technologies.</title>
        <authorList>
            <person name="Xu P."/>
            <person name="Chen B."/>
            <person name="Zhou Z."/>
            <person name="Ke Q."/>
            <person name="Wu Y."/>
            <person name="Bai H."/>
            <person name="Pu F."/>
        </authorList>
    </citation>
    <scope>NUCLEOTIDE SEQUENCE</scope>
    <source>
        <tissue evidence="1">Muscle</tissue>
    </source>
</reference>
<evidence type="ECO:0000313" key="1">
    <source>
        <dbReference type="EMBL" id="TMS04268.1"/>
    </source>
</evidence>
<comment type="caution">
    <text evidence="1">The sequence shown here is derived from an EMBL/GenBank/DDBJ whole genome shotgun (WGS) entry which is preliminary data.</text>
</comment>
<organism evidence="1 2">
    <name type="scientific">Larimichthys crocea</name>
    <name type="common">Large yellow croaker</name>
    <name type="synonym">Pseudosciaena crocea</name>
    <dbReference type="NCBI Taxonomy" id="215358"/>
    <lineage>
        <taxon>Eukaryota</taxon>
        <taxon>Metazoa</taxon>
        <taxon>Chordata</taxon>
        <taxon>Craniata</taxon>
        <taxon>Vertebrata</taxon>
        <taxon>Euteleostomi</taxon>
        <taxon>Actinopterygii</taxon>
        <taxon>Neopterygii</taxon>
        <taxon>Teleostei</taxon>
        <taxon>Neoteleostei</taxon>
        <taxon>Acanthomorphata</taxon>
        <taxon>Eupercaria</taxon>
        <taxon>Sciaenidae</taxon>
        <taxon>Larimichthys</taxon>
    </lineage>
</organism>
<accession>A0ACD3QCM0</accession>
<gene>
    <name evidence="1" type="ORF">E3U43_009425</name>
</gene>
<dbReference type="Proteomes" id="UP000793456">
    <property type="component" value="Chromosome XXI"/>
</dbReference>
<sequence length="104" mass="11246">MTCIGSAEIHSIVVRVPSRVQPSVPTRYNNGDTRGPAETSCVQYAGMDKRPSTDSRSKQTRLFLTPCSKRVRSVMIIVGSSSSSSSRLQSDRLAEVVCPSQASL</sequence>